<keyword evidence="1" id="KW-0479">Metal-binding</keyword>
<dbReference type="OMA" id="MENASCA"/>
<reference evidence="3" key="2">
    <citation type="submission" date="2025-09" db="UniProtKB">
        <authorList>
            <consortium name="Ensembl"/>
        </authorList>
    </citation>
    <scope>IDENTIFICATION</scope>
</reference>
<protein>
    <recommendedName>
        <fullName evidence="2">CCHC-type domain-containing protein</fullName>
    </recommendedName>
</protein>
<evidence type="ECO:0000256" key="1">
    <source>
        <dbReference type="PROSITE-ProRule" id="PRU00047"/>
    </source>
</evidence>
<organism evidence="3 4">
    <name type="scientific">Cyprinodon variegatus</name>
    <name type="common">Sheepshead minnow</name>
    <dbReference type="NCBI Taxonomy" id="28743"/>
    <lineage>
        <taxon>Eukaryota</taxon>
        <taxon>Metazoa</taxon>
        <taxon>Chordata</taxon>
        <taxon>Craniata</taxon>
        <taxon>Vertebrata</taxon>
        <taxon>Euteleostomi</taxon>
        <taxon>Actinopterygii</taxon>
        <taxon>Neopterygii</taxon>
        <taxon>Teleostei</taxon>
        <taxon>Neoteleostei</taxon>
        <taxon>Acanthomorphata</taxon>
        <taxon>Ovalentaria</taxon>
        <taxon>Atherinomorphae</taxon>
        <taxon>Cyprinodontiformes</taxon>
        <taxon>Cyprinodontidae</taxon>
        <taxon>Cyprinodon</taxon>
    </lineage>
</organism>
<dbReference type="InterPro" id="IPR045358">
    <property type="entry name" value="Ty3_capsid"/>
</dbReference>
<dbReference type="Pfam" id="PF19259">
    <property type="entry name" value="Ty3_capsid"/>
    <property type="match status" value="1"/>
</dbReference>
<dbReference type="GO" id="GO:0003676">
    <property type="term" value="F:nucleic acid binding"/>
    <property type="evidence" value="ECO:0007669"/>
    <property type="project" value="InterPro"/>
</dbReference>
<dbReference type="PANTHER" id="PTHR15503:SF22">
    <property type="entry name" value="TRANSPOSON TY3-I GAG POLYPROTEIN"/>
    <property type="match status" value="1"/>
</dbReference>
<accession>A0A3Q2EAZ1</accession>
<dbReference type="GeneTree" id="ENSGT00950000183173"/>
<feature type="domain" description="CCHC-type" evidence="2">
    <location>
        <begin position="297"/>
        <end position="311"/>
    </location>
</feature>
<dbReference type="PANTHER" id="PTHR15503">
    <property type="entry name" value="LDOC1 RELATED"/>
    <property type="match status" value="1"/>
</dbReference>
<reference evidence="3" key="1">
    <citation type="submission" date="2025-08" db="UniProtKB">
        <authorList>
            <consortium name="Ensembl"/>
        </authorList>
    </citation>
    <scope>IDENTIFICATION</scope>
</reference>
<dbReference type="SUPFAM" id="SSF57756">
    <property type="entry name" value="Retrovirus zinc finger-like domains"/>
    <property type="match status" value="1"/>
</dbReference>
<dbReference type="PROSITE" id="PS50158">
    <property type="entry name" value="ZF_CCHC"/>
    <property type="match status" value="1"/>
</dbReference>
<dbReference type="GO" id="GO:0008270">
    <property type="term" value="F:zinc ion binding"/>
    <property type="evidence" value="ECO:0007669"/>
    <property type="project" value="UniProtKB-KW"/>
</dbReference>
<keyword evidence="1" id="KW-0863">Zinc-finger</keyword>
<dbReference type="InterPro" id="IPR032567">
    <property type="entry name" value="RTL1-rel"/>
</dbReference>
<keyword evidence="4" id="KW-1185">Reference proteome</keyword>
<evidence type="ECO:0000259" key="2">
    <source>
        <dbReference type="PROSITE" id="PS50158"/>
    </source>
</evidence>
<name>A0A3Q2EAZ1_CYPVA</name>
<dbReference type="Ensembl" id="ENSCVAT00000022442.1">
    <property type="protein sequence ID" value="ENSCVAP00000029456.1"/>
    <property type="gene ID" value="ENSCVAG00000017247.1"/>
</dbReference>
<dbReference type="Proteomes" id="UP000265020">
    <property type="component" value="Unassembled WGS sequence"/>
</dbReference>
<dbReference type="InterPro" id="IPR036875">
    <property type="entry name" value="Znf_CCHC_sf"/>
</dbReference>
<evidence type="ECO:0000313" key="4">
    <source>
        <dbReference type="Proteomes" id="UP000265020"/>
    </source>
</evidence>
<dbReference type="AlphaFoldDB" id="A0A3Q2EAZ1"/>
<dbReference type="InterPro" id="IPR001878">
    <property type="entry name" value="Znf_CCHC"/>
</dbReference>
<sequence length="349" mass="39329">GTCLCPQPFQPLPRFSLETPLPDIMIAAYLFLSGEHIQILSHDTSLRELNTSQEQANRFLQVIARYLQDATPRTEPFPEFRLSLPERFFGLPSECKGFLFQCKLFFEDSPSSFPDDKKKIAFILSRLSGKALEWAEARFASESSLNCSFEEFVQEFMQVFYQVNVKYTESRGLLKLKQGNRTVADFSIDFRVKAAASRWNKSALKSAYVYAMNEAIKDELATLDEPATLEELISLTIHLHNRLRAKVKTNDTSFPSVSSETHCVSPSTESSEVEPMQLGHIRLTSEERQRRVGGNLCINCGESGHSVSTCPAKVKAVQLPVLDSVSHLHQISFCKHLCDLQLAPSVKKL</sequence>
<keyword evidence="1" id="KW-0862">Zinc</keyword>
<evidence type="ECO:0000313" key="3">
    <source>
        <dbReference type="Ensembl" id="ENSCVAP00000029456.1"/>
    </source>
</evidence>
<proteinExistence type="predicted"/>